<dbReference type="PANTHER" id="PTHR43744">
    <property type="entry name" value="ABC TRANSPORTER PERMEASE PROTEIN MG189-RELATED-RELATED"/>
    <property type="match status" value="1"/>
</dbReference>
<organism evidence="9 10">
    <name type="scientific">Gordoniibacillus kamchatkensis</name>
    <dbReference type="NCBI Taxonomy" id="1590651"/>
    <lineage>
        <taxon>Bacteria</taxon>
        <taxon>Bacillati</taxon>
        <taxon>Bacillota</taxon>
        <taxon>Bacilli</taxon>
        <taxon>Bacillales</taxon>
        <taxon>Paenibacillaceae</taxon>
        <taxon>Gordoniibacillus</taxon>
    </lineage>
</organism>
<feature type="transmembrane region" description="Helical" evidence="7">
    <location>
        <begin position="12"/>
        <end position="31"/>
    </location>
</feature>
<keyword evidence="9" id="KW-0547">Nucleotide-binding</keyword>
<evidence type="ECO:0000256" key="5">
    <source>
        <dbReference type="ARBA" id="ARBA00022989"/>
    </source>
</evidence>
<gene>
    <name evidence="9" type="ORF">SD70_11450</name>
</gene>
<dbReference type="GO" id="GO:0005524">
    <property type="term" value="F:ATP binding"/>
    <property type="evidence" value="ECO:0007669"/>
    <property type="project" value="UniProtKB-KW"/>
</dbReference>
<comment type="similarity">
    <text evidence="7">Belongs to the binding-protein-dependent transport system permease family.</text>
</comment>
<evidence type="ECO:0000256" key="2">
    <source>
        <dbReference type="ARBA" id="ARBA00022448"/>
    </source>
</evidence>
<keyword evidence="5 7" id="KW-1133">Transmembrane helix</keyword>
<keyword evidence="2 7" id="KW-0813">Transport</keyword>
<dbReference type="SUPFAM" id="SSF161098">
    <property type="entry name" value="MetI-like"/>
    <property type="match status" value="1"/>
</dbReference>
<dbReference type="CDD" id="cd06261">
    <property type="entry name" value="TM_PBP2"/>
    <property type="match status" value="1"/>
</dbReference>
<dbReference type="Proteomes" id="UP000031967">
    <property type="component" value="Unassembled WGS sequence"/>
</dbReference>
<dbReference type="RefSeq" id="WP_041047709.1">
    <property type="nucleotide sequence ID" value="NZ_JXAK01000017.1"/>
</dbReference>
<evidence type="ECO:0000256" key="7">
    <source>
        <dbReference type="RuleBase" id="RU363032"/>
    </source>
</evidence>
<protein>
    <submittedName>
        <fullName evidence="9">Sugar ABC transporter ATP-binding protein</fullName>
    </submittedName>
</protein>
<dbReference type="InterPro" id="IPR035906">
    <property type="entry name" value="MetI-like_sf"/>
</dbReference>
<keyword evidence="3" id="KW-1003">Cell membrane</keyword>
<proteinExistence type="inferred from homology"/>
<reference evidence="9 10" key="1">
    <citation type="submission" date="2014-12" db="EMBL/GenBank/DDBJ databases">
        <title>Draft genome sequence of Paenibacillus kamchatkensis strain B-2647.</title>
        <authorList>
            <person name="Karlyshev A.V."/>
            <person name="Kudryashova E.B."/>
        </authorList>
    </citation>
    <scope>NUCLEOTIDE SEQUENCE [LARGE SCALE GENOMIC DNA]</scope>
    <source>
        <strain evidence="9 10">VKM B-2647</strain>
    </source>
</reference>
<evidence type="ECO:0000313" key="10">
    <source>
        <dbReference type="Proteomes" id="UP000031967"/>
    </source>
</evidence>
<feature type="transmembrane region" description="Helical" evidence="7">
    <location>
        <begin position="78"/>
        <end position="98"/>
    </location>
</feature>
<evidence type="ECO:0000256" key="6">
    <source>
        <dbReference type="ARBA" id="ARBA00023136"/>
    </source>
</evidence>
<feature type="transmembrane region" description="Helical" evidence="7">
    <location>
        <begin position="182"/>
        <end position="205"/>
    </location>
</feature>
<feature type="transmembrane region" description="Helical" evidence="7">
    <location>
        <begin position="141"/>
        <end position="161"/>
    </location>
</feature>
<feature type="transmembrane region" description="Helical" evidence="7">
    <location>
        <begin position="107"/>
        <end position="129"/>
    </location>
</feature>
<evidence type="ECO:0000256" key="1">
    <source>
        <dbReference type="ARBA" id="ARBA00004651"/>
    </source>
</evidence>
<comment type="caution">
    <text evidence="9">The sequence shown here is derived from an EMBL/GenBank/DDBJ whole genome shotgun (WGS) entry which is preliminary data.</text>
</comment>
<keyword evidence="10" id="KW-1185">Reference proteome</keyword>
<evidence type="ECO:0000256" key="3">
    <source>
        <dbReference type="ARBA" id="ARBA00022475"/>
    </source>
</evidence>
<feature type="transmembrane region" description="Helical" evidence="7">
    <location>
        <begin position="239"/>
        <end position="260"/>
    </location>
</feature>
<evidence type="ECO:0000259" key="8">
    <source>
        <dbReference type="PROSITE" id="PS50928"/>
    </source>
</evidence>
<feature type="domain" description="ABC transmembrane type-1" evidence="8">
    <location>
        <begin position="72"/>
        <end position="261"/>
    </location>
</feature>
<evidence type="ECO:0000256" key="4">
    <source>
        <dbReference type="ARBA" id="ARBA00022692"/>
    </source>
</evidence>
<dbReference type="Gene3D" id="1.10.3720.10">
    <property type="entry name" value="MetI-like"/>
    <property type="match status" value="1"/>
</dbReference>
<dbReference type="InterPro" id="IPR000515">
    <property type="entry name" value="MetI-like"/>
</dbReference>
<dbReference type="Pfam" id="PF00528">
    <property type="entry name" value="BPD_transp_1"/>
    <property type="match status" value="1"/>
</dbReference>
<sequence length="276" mass="31217">MKRWKTIKKIVMTAIMCGLGLLFMSPFLWMISSSMKPEMDVFHYPIEWIPKHWNAIENYKQVWTTTKFALFYWNSIKVSVATTALSVLLAAMSAFAFAKIKFRGRGVLFIIILIIYMIPQQAILVPQFLLLRSIGLFDSHLGLVLLGSFSVLGTFMLRQFYMGIHDDYIESAKMDGAGQARIFFSVCTPLARPAIATYAILRFIWTWNDYQNPLIFLKTKELFTIQLGIRSFATLNGDLYSLIMAGTVSAIVPLLIIFILGQKQVIEGISVGGVKG</sequence>
<evidence type="ECO:0000313" key="9">
    <source>
        <dbReference type="EMBL" id="KIL40696.1"/>
    </source>
</evidence>
<keyword evidence="4 7" id="KW-0812">Transmembrane</keyword>
<dbReference type="PROSITE" id="PS50928">
    <property type="entry name" value="ABC_TM1"/>
    <property type="match status" value="1"/>
</dbReference>
<keyword evidence="9" id="KW-0067">ATP-binding</keyword>
<name>A0ABR5AI41_9BACL</name>
<dbReference type="EMBL" id="JXAK01000017">
    <property type="protein sequence ID" value="KIL40696.1"/>
    <property type="molecule type" value="Genomic_DNA"/>
</dbReference>
<comment type="subcellular location">
    <subcellularLocation>
        <location evidence="1 7">Cell membrane</location>
        <topology evidence="1 7">Multi-pass membrane protein</topology>
    </subcellularLocation>
</comment>
<accession>A0ABR5AI41</accession>
<dbReference type="PANTHER" id="PTHR43744:SF12">
    <property type="entry name" value="ABC TRANSPORTER PERMEASE PROTEIN MG189-RELATED"/>
    <property type="match status" value="1"/>
</dbReference>
<keyword evidence="6 7" id="KW-0472">Membrane</keyword>